<keyword evidence="2" id="KW-0732">Signal</keyword>
<accession>F9UB73</accession>
<feature type="compositionally biased region" description="Basic and acidic residues" evidence="1">
    <location>
        <begin position="74"/>
        <end position="86"/>
    </location>
</feature>
<dbReference type="AlphaFoldDB" id="F9UB73"/>
<feature type="chain" id="PRO_5003388639" evidence="2">
    <location>
        <begin position="22"/>
        <end position="96"/>
    </location>
</feature>
<evidence type="ECO:0000313" key="4">
    <source>
        <dbReference type="Proteomes" id="UP000005459"/>
    </source>
</evidence>
<dbReference type="Proteomes" id="UP000005459">
    <property type="component" value="Unassembled WGS sequence"/>
</dbReference>
<sequence length="96" mass="10063">MSFKNLPVVTVGPLLMAIALAAPADQEVISDGIDVDVRQFIDENPQGQTYPGIDNVQDLGDGITDDGGAPDAVFDPRDAALEDEKNLGPNAPGYIP</sequence>
<dbReference type="RefSeq" id="WP_007192984.1">
    <property type="nucleotide sequence ID" value="NZ_AFWV01000006.1"/>
</dbReference>
<feature type="signal peptide" evidence="2">
    <location>
        <begin position="1"/>
        <end position="21"/>
    </location>
</feature>
<proteinExistence type="predicted"/>
<keyword evidence="4" id="KW-1185">Reference proteome</keyword>
<dbReference type="OrthoDB" id="5772927at2"/>
<name>F9UB73_9GAMM</name>
<evidence type="ECO:0000256" key="2">
    <source>
        <dbReference type="SAM" id="SignalP"/>
    </source>
</evidence>
<gene>
    <name evidence="3" type="ORF">ThimaDRAFT_2109</name>
</gene>
<reference evidence="3 4" key="1">
    <citation type="submission" date="2011-06" db="EMBL/GenBank/DDBJ databases">
        <title>The draft genome of Thiocapsa marina 5811.</title>
        <authorList>
            <consortium name="US DOE Joint Genome Institute (JGI-PGF)"/>
            <person name="Lucas S."/>
            <person name="Han J."/>
            <person name="Cheng J.-F."/>
            <person name="Goodwin L."/>
            <person name="Pitluck S."/>
            <person name="Peters L."/>
            <person name="Land M.L."/>
            <person name="Hauser L."/>
            <person name="Vogl K."/>
            <person name="Liu Z."/>
            <person name="Imhoff J."/>
            <person name="Thiel V."/>
            <person name="Frigaard N.-U."/>
            <person name="Bryant D."/>
            <person name="Woyke T.J."/>
        </authorList>
    </citation>
    <scope>NUCLEOTIDE SEQUENCE [LARGE SCALE GENOMIC DNA]</scope>
    <source>
        <strain evidence="3 4">5811</strain>
    </source>
</reference>
<evidence type="ECO:0000256" key="1">
    <source>
        <dbReference type="SAM" id="MobiDB-lite"/>
    </source>
</evidence>
<feature type="region of interest" description="Disordered" evidence="1">
    <location>
        <begin position="59"/>
        <end position="96"/>
    </location>
</feature>
<organism evidence="3 4">
    <name type="scientific">Thiocapsa marina 5811</name>
    <dbReference type="NCBI Taxonomy" id="768671"/>
    <lineage>
        <taxon>Bacteria</taxon>
        <taxon>Pseudomonadati</taxon>
        <taxon>Pseudomonadota</taxon>
        <taxon>Gammaproteobacteria</taxon>
        <taxon>Chromatiales</taxon>
        <taxon>Chromatiaceae</taxon>
        <taxon>Thiocapsa</taxon>
    </lineage>
</organism>
<evidence type="ECO:0000313" key="3">
    <source>
        <dbReference type="EMBL" id="EGV18691.1"/>
    </source>
</evidence>
<dbReference type="EMBL" id="AFWV01000006">
    <property type="protein sequence ID" value="EGV18691.1"/>
    <property type="molecule type" value="Genomic_DNA"/>
</dbReference>
<dbReference type="eggNOG" id="ENOG50349AQ">
    <property type="taxonomic scope" value="Bacteria"/>
</dbReference>
<protein>
    <submittedName>
        <fullName evidence="3">Uncharacterized protein</fullName>
    </submittedName>
</protein>